<protein>
    <submittedName>
        <fullName evidence="1">Uncharacterized protein</fullName>
    </submittedName>
</protein>
<dbReference type="HOGENOM" id="CLU_2424189_0_0_9"/>
<dbReference type="RefSeq" id="WP_042217794.1">
    <property type="nucleotide sequence ID" value="NZ_CP009285.1"/>
</dbReference>
<name>A0A089LPA7_PAEBO</name>
<dbReference type="EMBL" id="CP009285">
    <property type="protein sequence ID" value="AIQ61053.1"/>
    <property type="molecule type" value="Genomic_DNA"/>
</dbReference>
<proteinExistence type="predicted"/>
<dbReference type="Proteomes" id="UP000029518">
    <property type="component" value="Chromosome"/>
</dbReference>
<organism evidence="1 2">
    <name type="scientific">Paenibacillus borealis</name>
    <dbReference type="NCBI Taxonomy" id="160799"/>
    <lineage>
        <taxon>Bacteria</taxon>
        <taxon>Bacillati</taxon>
        <taxon>Bacillota</taxon>
        <taxon>Bacilli</taxon>
        <taxon>Bacillales</taxon>
        <taxon>Paenibacillaceae</taxon>
        <taxon>Paenibacillus</taxon>
    </lineage>
</organism>
<dbReference type="KEGG" id="pbd:PBOR_32200"/>
<reference evidence="1" key="1">
    <citation type="submission" date="2014-08" db="EMBL/GenBank/DDBJ databases">
        <title>Comparative genomics of the Paenibacillus odorifer group.</title>
        <authorList>
            <person name="den Bakker H.C."/>
            <person name="Tsai Y.-C.Y.-C."/>
            <person name="Martin N."/>
            <person name="Korlach J."/>
            <person name="Wiedmann M."/>
        </authorList>
    </citation>
    <scope>NUCLEOTIDE SEQUENCE [LARGE SCALE GENOMIC DNA]</scope>
    <source>
        <strain evidence="1">DSM 13188</strain>
    </source>
</reference>
<gene>
    <name evidence="1" type="ORF">PBOR_32200</name>
</gene>
<sequence>MAFCIEFELIEIENTIARYRYGDCLRELNGMFETDLYRFTSGELPGDTSMADVVVLLNNHQSQWSAIKAFTKIYRHFQEHGEYPAKGGYYA</sequence>
<dbReference type="AlphaFoldDB" id="A0A089LPA7"/>
<dbReference type="OrthoDB" id="2641233at2"/>
<accession>A0A089LPA7</accession>
<keyword evidence="2" id="KW-1185">Reference proteome</keyword>
<evidence type="ECO:0000313" key="2">
    <source>
        <dbReference type="Proteomes" id="UP000029518"/>
    </source>
</evidence>
<evidence type="ECO:0000313" key="1">
    <source>
        <dbReference type="EMBL" id="AIQ61053.1"/>
    </source>
</evidence>